<proteinExistence type="predicted"/>
<evidence type="ECO:0000313" key="3">
    <source>
        <dbReference type="EMBL" id="KAJ3491175.1"/>
    </source>
</evidence>
<dbReference type="PANTHER" id="PTHR38248:SF2">
    <property type="entry name" value="FUNK1 11"/>
    <property type="match status" value="1"/>
</dbReference>
<dbReference type="InterPro" id="IPR008266">
    <property type="entry name" value="Tyr_kinase_AS"/>
</dbReference>
<feature type="region of interest" description="Disordered" evidence="1">
    <location>
        <begin position="770"/>
        <end position="848"/>
    </location>
</feature>
<dbReference type="SUPFAM" id="SSF56112">
    <property type="entry name" value="Protein kinase-like (PK-like)"/>
    <property type="match status" value="1"/>
</dbReference>
<dbReference type="Pfam" id="PF17667">
    <property type="entry name" value="Pkinase_fungal"/>
    <property type="match status" value="1"/>
</dbReference>
<evidence type="ECO:0000259" key="2">
    <source>
        <dbReference type="Pfam" id="PF17667"/>
    </source>
</evidence>
<evidence type="ECO:0000313" key="4">
    <source>
        <dbReference type="Proteomes" id="UP001212997"/>
    </source>
</evidence>
<dbReference type="Gene3D" id="1.10.510.10">
    <property type="entry name" value="Transferase(Phosphotransferase) domain 1"/>
    <property type="match status" value="1"/>
</dbReference>
<dbReference type="GO" id="GO:0004672">
    <property type="term" value="F:protein kinase activity"/>
    <property type="evidence" value="ECO:0007669"/>
    <property type="project" value="InterPro"/>
</dbReference>
<dbReference type="EMBL" id="JANAWD010000016">
    <property type="protein sequence ID" value="KAJ3491175.1"/>
    <property type="molecule type" value="Genomic_DNA"/>
</dbReference>
<protein>
    <recommendedName>
        <fullName evidence="2">Fungal-type protein kinase domain-containing protein</fullName>
    </recommendedName>
</protein>
<feature type="domain" description="Fungal-type protein kinase" evidence="2">
    <location>
        <begin position="243"/>
        <end position="600"/>
    </location>
</feature>
<dbReference type="InterPro" id="IPR040976">
    <property type="entry name" value="Pkinase_fungal"/>
</dbReference>
<dbReference type="InterPro" id="IPR011009">
    <property type="entry name" value="Kinase-like_dom_sf"/>
</dbReference>
<comment type="caution">
    <text evidence="3">The sequence shown here is derived from an EMBL/GenBank/DDBJ whole genome shotgun (WGS) entry which is preliminary data.</text>
</comment>
<organism evidence="3 4">
    <name type="scientific">Meripilus lineatus</name>
    <dbReference type="NCBI Taxonomy" id="2056292"/>
    <lineage>
        <taxon>Eukaryota</taxon>
        <taxon>Fungi</taxon>
        <taxon>Dikarya</taxon>
        <taxon>Basidiomycota</taxon>
        <taxon>Agaricomycotina</taxon>
        <taxon>Agaricomycetes</taxon>
        <taxon>Polyporales</taxon>
        <taxon>Meripilaceae</taxon>
        <taxon>Meripilus</taxon>
    </lineage>
</organism>
<accession>A0AAD5YNG6</accession>
<dbReference type="Proteomes" id="UP001212997">
    <property type="component" value="Unassembled WGS sequence"/>
</dbReference>
<dbReference type="AlphaFoldDB" id="A0AAD5YNG6"/>
<keyword evidence="4" id="KW-1185">Reference proteome</keyword>
<feature type="compositionally biased region" description="Basic and acidic residues" evidence="1">
    <location>
        <begin position="831"/>
        <end position="842"/>
    </location>
</feature>
<reference evidence="3" key="1">
    <citation type="submission" date="2022-07" db="EMBL/GenBank/DDBJ databases">
        <title>Genome Sequence of Physisporinus lineatus.</title>
        <authorList>
            <person name="Buettner E."/>
        </authorList>
    </citation>
    <scope>NUCLEOTIDE SEQUENCE</scope>
    <source>
        <strain evidence="3">VT162</strain>
    </source>
</reference>
<name>A0AAD5YNG6_9APHY</name>
<evidence type="ECO:0000256" key="1">
    <source>
        <dbReference type="SAM" id="MobiDB-lite"/>
    </source>
</evidence>
<dbReference type="PANTHER" id="PTHR38248">
    <property type="entry name" value="FUNK1 6"/>
    <property type="match status" value="1"/>
</dbReference>
<dbReference type="PROSITE" id="PS00109">
    <property type="entry name" value="PROTEIN_KINASE_TYR"/>
    <property type="match status" value="1"/>
</dbReference>
<sequence length="848" mass="94710">MDPPTPHIVVAQFEPTTPISTVANSGQIGTSFLPSVLPKVTPLRYNSNKFPTTGKNAKDQHKLDAEDMENGYTFVETDDFLDDFLPAPSPPPTGELTTVEELLPNLPDIQITPEDLEQKEVHIYPLVAEEMQLSLGDDYFVKITANNPPLGSSTCSKPSPGGPVDLCIFKAPKSTSKSSEPHWKLDQEKARHNQARSAWHEIVVPIEVKNASQQNPFKKLTNEPLKDQCPYPESGTIGGEDNRGQFTGYAGKLFLNQHRISVLSIYMIGEFIYLIRWDRAGAVIARPFSLFKERYKLHVFLSRLTKMSPAQQGYDDSIRPALSAEAKEFLDLKPANPTHQAYLDDARALHRDVKAAIFVVEIDGWDEHPNLRLVFARPRVIGGGVVGRATRGYVAYDLNSKQLVFLKDYWQPASPWYHEELDTYARLKKAKVEHIATPLGGGPVPSSNNPKSPQKTVTQVYQSALRDPSEHPFSERVHYRLVLKEVGRPLEDYEKPSDMVAVVYDAVQAHQQAWELAGVLHRDVSSGNILILDDGEACVGILNDWDMCKYKEELEVATPGGPAFRSGTWMFMSALLLQLPGKPHEVSDDIESFIHVINWLTLRFHLDWERQNYTGFDQTLINYIEHTRNKQGADVGGGGKLNNWKEGIAGFGLDYVAPRALRELVRSLTKLGKEHYYSSPKVAGQLAPLYSDPINSGRGKRIRPGPRLKTNNPQFTVGSLYPPTGKPVLDNHVGILGIFESSFDLLWEDDKFKDQLALYQALTVKFGTPRGGSASYRDVPVPQRQISGRGGSSAAGSSKTRSKRRDNTEDLDVQIKSKKAKRSQSEGLPDITKEKERKKLAEEDPFLA</sequence>
<gene>
    <name evidence="3" type="ORF">NLI96_g891</name>
</gene>